<evidence type="ECO:0000256" key="3">
    <source>
        <dbReference type="ARBA" id="ARBA00023052"/>
    </source>
</evidence>
<dbReference type="InterPro" id="IPR029061">
    <property type="entry name" value="THDP-binding"/>
</dbReference>
<dbReference type="Pfam" id="PF02780">
    <property type="entry name" value="Transketolase_C"/>
    <property type="match status" value="1"/>
</dbReference>
<dbReference type="InterPro" id="IPR051157">
    <property type="entry name" value="PDH/Transketolase"/>
</dbReference>
<keyword evidence="6" id="KW-1185">Reference proteome</keyword>
<dbReference type="Proteomes" id="UP000799092">
    <property type="component" value="Unassembled WGS sequence"/>
</dbReference>
<dbReference type="InterPro" id="IPR033248">
    <property type="entry name" value="Transketolase_C"/>
</dbReference>
<feature type="domain" description="Transketolase-like pyrimidine-binding" evidence="4">
    <location>
        <begin position="9"/>
        <end position="175"/>
    </location>
</feature>
<dbReference type="PANTHER" id="PTHR43825">
    <property type="entry name" value="PYRUVATE DEHYDROGENASE E1 COMPONENT"/>
    <property type="match status" value="1"/>
</dbReference>
<evidence type="ECO:0000313" key="6">
    <source>
        <dbReference type="Proteomes" id="UP000799092"/>
    </source>
</evidence>
<reference evidence="5" key="1">
    <citation type="submission" date="2019-11" db="EMBL/GenBank/DDBJ databases">
        <authorList>
            <person name="Li J."/>
        </authorList>
    </citation>
    <scope>NUCLEOTIDE SEQUENCE</scope>
    <source>
        <strain evidence="5">B6B</strain>
    </source>
</reference>
<dbReference type="AlphaFoldDB" id="A0A6A8DDD5"/>
<dbReference type="InterPro" id="IPR009014">
    <property type="entry name" value="Transketo_C/PFOR_II"/>
</dbReference>
<evidence type="ECO:0000259" key="4">
    <source>
        <dbReference type="SMART" id="SM00861"/>
    </source>
</evidence>
<gene>
    <name evidence="5" type="ORF">GH741_13640</name>
</gene>
<dbReference type="SMART" id="SM00861">
    <property type="entry name" value="Transket_pyr"/>
    <property type="match status" value="1"/>
</dbReference>
<accession>A0A6A8DDD5</accession>
<comment type="cofactor">
    <cofactor evidence="1">
        <name>thiamine diphosphate</name>
        <dbReference type="ChEBI" id="CHEBI:58937"/>
    </cofactor>
</comment>
<dbReference type="Pfam" id="PF02779">
    <property type="entry name" value="Transket_pyr"/>
    <property type="match status" value="1"/>
</dbReference>
<dbReference type="EMBL" id="WJNG01000011">
    <property type="protein sequence ID" value="MRH43715.1"/>
    <property type="molecule type" value="Genomic_DNA"/>
</dbReference>
<dbReference type="SUPFAM" id="SSF52922">
    <property type="entry name" value="TK C-terminal domain-like"/>
    <property type="match status" value="1"/>
</dbReference>
<comment type="similarity">
    <text evidence="2">Belongs to the transketolase family.</text>
</comment>
<organism evidence="5 6">
    <name type="scientific">Aquibacillus halophilus</name>
    <dbReference type="NCBI Taxonomy" id="930132"/>
    <lineage>
        <taxon>Bacteria</taxon>
        <taxon>Bacillati</taxon>
        <taxon>Bacillota</taxon>
        <taxon>Bacilli</taxon>
        <taxon>Bacillales</taxon>
        <taxon>Bacillaceae</taxon>
        <taxon>Aquibacillus</taxon>
    </lineage>
</organism>
<dbReference type="SUPFAM" id="SSF52518">
    <property type="entry name" value="Thiamin diphosphate-binding fold (THDP-binding)"/>
    <property type="match status" value="1"/>
</dbReference>
<comment type="caution">
    <text evidence="5">The sequence shown here is derived from an EMBL/GenBank/DDBJ whole genome shotgun (WGS) entry which is preliminary data.</text>
</comment>
<dbReference type="Gene3D" id="3.40.50.970">
    <property type="match status" value="1"/>
</dbReference>
<evidence type="ECO:0000256" key="2">
    <source>
        <dbReference type="ARBA" id="ARBA00007131"/>
    </source>
</evidence>
<sequence>MTTTIGKVESMRSVFGKKLAEITQSDSMVVTLDGDLGNSTRLATIEKEVPEAFYQMGIAEQNMICVAAGMASVGLQPWVCSFATFLTKRTYDQLVVSIDQTMANVKLCGAYSGLLTSNTGKTHHSLDDIGLMTMLPNMTVIAPGDANETRAAMEAMYNYNGPVYIRLTRAEDIPNFTTDQSFTIGQGKVLEEGTDVAIITTGSMTYQVIKAVKILKNKGLSLYVLHLPTLKPIDSEAIIKAAKQTNYVFTVEEHYIRGGLGSIVAELLSEEYPTTVIRIGVQNEYSECGKNESLLDKHGLTPEKISGRIISKVYN</sequence>
<dbReference type="FunFam" id="3.40.50.970:FF:000129">
    <property type="entry name" value="Transketolase"/>
    <property type="match status" value="1"/>
</dbReference>
<dbReference type="RefSeq" id="WP_153737337.1">
    <property type="nucleotide sequence ID" value="NZ_WJNG01000011.1"/>
</dbReference>
<dbReference type="CDD" id="cd07033">
    <property type="entry name" value="TPP_PYR_DXS_TK_like"/>
    <property type="match status" value="1"/>
</dbReference>
<evidence type="ECO:0000313" key="5">
    <source>
        <dbReference type="EMBL" id="MRH43715.1"/>
    </source>
</evidence>
<dbReference type="Gene3D" id="3.40.50.920">
    <property type="match status" value="1"/>
</dbReference>
<name>A0A6A8DDD5_9BACI</name>
<proteinExistence type="inferred from homology"/>
<dbReference type="PANTHER" id="PTHR43825:SF1">
    <property type="entry name" value="TRANSKETOLASE-LIKE PYRIMIDINE-BINDING DOMAIN-CONTAINING PROTEIN"/>
    <property type="match status" value="1"/>
</dbReference>
<dbReference type="OrthoDB" id="9803371at2"/>
<evidence type="ECO:0000256" key="1">
    <source>
        <dbReference type="ARBA" id="ARBA00001964"/>
    </source>
</evidence>
<protein>
    <submittedName>
        <fullName evidence="5">Transketolase family protein</fullName>
    </submittedName>
</protein>
<dbReference type="InterPro" id="IPR005475">
    <property type="entry name" value="Transketolase-like_Pyr-bd"/>
</dbReference>
<keyword evidence="3" id="KW-0786">Thiamine pyrophosphate</keyword>